<keyword evidence="2" id="KW-0689">Ribosomal protein</keyword>
<keyword evidence="6" id="KW-1185">Reference proteome</keyword>
<evidence type="ECO:0000313" key="6">
    <source>
        <dbReference type="Proteomes" id="UP000248349"/>
    </source>
</evidence>
<dbReference type="Gene3D" id="1.10.287.3980">
    <property type="match status" value="1"/>
</dbReference>
<dbReference type="Proteomes" id="UP000248349">
    <property type="component" value="Unassembled WGS sequence"/>
</dbReference>
<proteinExistence type="inferred from homology"/>
<name>A0A319ALI9_9EURO</name>
<dbReference type="Pfam" id="PF00468">
    <property type="entry name" value="Ribosomal_L34"/>
    <property type="match status" value="1"/>
</dbReference>
<evidence type="ECO:0000256" key="2">
    <source>
        <dbReference type="ARBA" id="ARBA00022980"/>
    </source>
</evidence>
<evidence type="ECO:0000256" key="1">
    <source>
        <dbReference type="ARBA" id="ARBA00010111"/>
    </source>
</evidence>
<organism evidence="5 6">
    <name type="scientific">Aspergillus saccharolyticus JOP 1030-1</name>
    <dbReference type="NCBI Taxonomy" id="1450539"/>
    <lineage>
        <taxon>Eukaryota</taxon>
        <taxon>Fungi</taxon>
        <taxon>Dikarya</taxon>
        <taxon>Ascomycota</taxon>
        <taxon>Pezizomycotina</taxon>
        <taxon>Eurotiomycetes</taxon>
        <taxon>Eurotiomycetidae</taxon>
        <taxon>Eurotiales</taxon>
        <taxon>Aspergillaceae</taxon>
        <taxon>Aspergillus</taxon>
        <taxon>Aspergillus subgen. Circumdati</taxon>
    </lineage>
</organism>
<gene>
    <name evidence="5" type="ORF">BP01DRAFT_216186</name>
</gene>
<evidence type="ECO:0000256" key="4">
    <source>
        <dbReference type="ARBA" id="ARBA00035274"/>
    </source>
</evidence>
<dbReference type="NCBIfam" id="TIGR01030">
    <property type="entry name" value="rpmH_bact"/>
    <property type="match status" value="1"/>
</dbReference>
<dbReference type="GeneID" id="37072338"/>
<dbReference type="GO" id="GO:0006412">
    <property type="term" value="P:translation"/>
    <property type="evidence" value="ECO:0007669"/>
    <property type="project" value="InterPro"/>
</dbReference>
<reference evidence="5 6" key="1">
    <citation type="submission" date="2016-12" db="EMBL/GenBank/DDBJ databases">
        <title>The genomes of Aspergillus section Nigri reveals drivers in fungal speciation.</title>
        <authorList>
            <consortium name="DOE Joint Genome Institute"/>
            <person name="Vesth T.C."/>
            <person name="Nybo J."/>
            <person name="Theobald S."/>
            <person name="Brandl J."/>
            <person name="Frisvad J.C."/>
            <person name="Nielsen K.F."/>
            <person name="Lyhne E.K."/>
            <person name="Kogle M.E."/>
            <person name="Kuo A."/>
            <person name="Riley R."/>
            <person name="Clum A."/>
            <person name="Nolan M."/>
            <person name="Lipzen A."/>
            <person name="Salamov A."/>
            <person name="Henrissat B."/>
            <person name="Wiebenga A."/>
            <person name="De Vries R.P."/>
            <person name="Grigoriev I.V."/>
            <person name="Mortensen U.H."/>
            <person name="Andersen M.R."/>
            <person name="Baker S.E."/>
        </authorList>
    </citation>
    <scope>NUCLEOTIDE SEQUENCE [LARGE SCALE GENOMIC DNA]</scope>
    <source>
        <strain evidence="5 6">JOP 1030-1</strain>
    </source>
</reference>
<dbReference type="FunFam" id="1.10.287.3980:FF:000001">
    <property type="entry name" value="Mitochondrial ribosomal protein L34"/>
    <property type="match status" value="1"/>
</dbReference>
<evidence type="ECO:0000313" key="5">
    <source>
        <dbReference type="EMBL" id="PYH47442.1"/>
    </source>
</evidence>
<dbReference type="GO" id="GO:0005762">
    <property type="term" value="C:mitochondrial large ribosomal subunit"/>
    <property type="evidence" value="ECO:0007669"/>
    <property type="project" value="TreeGrafter"/>
</dbReference>
<evidence type="ECO:0000256" key="3">
    <source>
        <dbReference type="ARBA" id="ARBA00023274"/>
    </source>
</evidence>
<dbReference type="HAMAP" id="MF_00391">
    <property type="entry name" value="Ribosomal_bL34"/>
    <property type="match status" value="1"/>
</dbReference>
<dbReference type="EMBL" id="KZ821224">
    <property type="protein sequence ID" value="PYH47442.1"/>
    <property type="molecule type" value="Genomic_DNA"/>
</dbReference>
<keyword evidence="3" id="KW-0687">Ribonucleoprotein</keyword>
<protein>
    <recommendedName>
        <fullName evidence="4">Large ribosomal subunit protein bL34m</fullName>
    </recommendedName>
</protein>
<dbReference type="OrthoDB" id="431691at2759"/>
<comment type="similarity">
    <text evidence="1">Belongs to the bacterial ribosomal protein bL34 family.</text>
</comment>
<dbReference type="STRING" id="1450539.A0A319ALI9"/>
<dbReference type="RefSeq" id="XP_025433424.1">
    <property type="nucleotide sequence ID" value="XM_025571110.1"/>
</dbReference>
<dbReference type="PANTHER" id="PTHR14503:SF4">
    <property type="entry name" value="LARGE RIBOSOMAL SUBUNIT PROTEIN BL34M"/>
    <property type="match status" value="1"/>
</dbReference>
<dbReference type="GO" id="GO:0003735">
    <property type="term" value="F:structural constituent of ribosome"/>
    <property type="evidence" value="ECO:0007669"/>
    <property type="project" value="InterPro"/>
</dbReference>
<dbReference type="AlphaFoldDB" id="A0A319ALI9"/>
<sequence>MFCFQCRAVPASLRSSMTAATRIPISAQAAARASTATTTPIRTLITTTSSSSITSAFSPLRAQQQRFQSSLLSSTTASSFLPSTSPSSTTALLQQSRSFSASACLLGKRNTYNPSRRVQKRRHGFLARIRTRGGRKIIQRRRARGRSTLSW</sequence>
<accession>A0A319ALI9</accession>
<dbReference type="InterPro" id="IPR000271">
    <property type="entry name" value="Ribosomal_bL34"/>
</dbReference>
<dbReference type="PANTHER" id="PTHR14503">
    <property type="entry name" value="MITOCHONDRIAL RIBOSOMAL PROTEIN 34 FAMILY MEMBER"/>
    <property type="match status" value="1"/>
</dbReference>